<dbReference type="AlphaFoldDB" id="A0A2S0MCY2"/>
<evidence type="ECO:0000256" key="7">
    <source>
        <dbReference type="SAM" id="Phobius"/>
    </source>
</evidence>
<protein>
    <submittedName>
        <fullName evidence="9">Glycosyltransferase</fullName>
    </submittedName>
</protein>
<dbReference type="Pfam" id="PF00535">
    <property type="entry name" value="Glycos_transf_2"/>
    <property type="match status" value="1"/>
</dbReference>
<evidence type="ECO:0000313" key="10">
    <source>
        <dbReference type="Proteomes" id="UP000239709"/>
    </source>
</evidence>
<feature type="domain" description="Glycosyltransferase 2-like" evidence="8">
    <location>
        <begin position="12"/>
        <end position="160"/>
    </location>
</feature>
<evidence type="ECO:0000256" key="6">
    <source>
        <dbReference type="ARBA" id="ARBA00023136"/>
    </source>
</evidence>
<feature type="transmembrane region" description="Helical" evidence="7">
    <location>
        <begin position="269"/>
        <end position="295"/>
    </location>
</feature>
<dbReference type="CDD" id="cd04187">
    <property type="entry name" value="DPM1_like_bac"/>
    <property type="match status" value="1"/>
</dbReference>
<keyword evidence="2" id="KW-0328">Glycosyltransferase</keyword>
<dbReference type="PANTHER" id="PTHR48090">
    <property type="entry name" value="UNDECAPRENYL-PHOSPHATE 4-DEOXY-4-FORMAMIDO-L-ARABINOSE TRANSFERASE-RELATED"/>
    <property type="match status" value="1"/>
</dbReference>
<dbReference type="SUPFAM" id="SSF53448">
    <property type="entry name" value="Nucleotide-diphospho-sugar transferases"/>
    <property type="match status" value="1"/>
</dbReference>
<comment type="subcellular location">
    <subcellularLocation>
        <location evidence="1">Membrane</location>
        <topology evidence="1">Multi-pass membrane protein</topology>
    </subcellularLocation>
</comment>
<organism evidence="9 10">
    <name type="scientific">Ottowia oryzae</name>
    <dbReference type="NCBI Taxonomy" id="2109914"/>
    <lineage>
        <taxon>Bacteria</taxon>
        <taxon>Pseudomonadati</taxon>
        <taxon>Pseudomonadota</taxon>
        <taxon>Betaproteobacteria</taxon>
        <taxon>Burkholderiales</taxon>
        <taxon>Comamonadaceae</taxon>
        <taxon>Ottowia</taxon>
    </lineage>
</organism>
<evidence type="ECO:0000256" key="4">
    <source>
        <dbReference type="ARBA" id="ARBA00022692"/>
    </source>
</evidence>
<dbReference type="GO" id="GO:0005886">
    <property type="term" value="C:plasma membrane"/>
    <property type="evidence" value="ECO:0007669"/>
    <property type="project" value="TreeGrafter"/>
</dbReference>
<dbReference type="PANTHER" id="PTHR48090:SF1">
    <property type="entry name" value="PROPHAGE BACTOPRENOL GLUCOSYL TRANSFERASE HOMOLOG"/>
    <property type="match status" value="1"/>
</dbReference>
<evidence type="ECO:0000256" key="5">
    <source>
        <dbReference type="ARBA" id="ARBA00022989"/>
    </source>
</evidence>
<dbReference type="Proteomes" id="UP000239709">
    <property type="component" value="Chromosome"/>
</dbReference>
<evidence type="ECO:0000259" key="8">
    <source>
        <dbReference type="Pfam" id="PF00535"/>
    </source>
</evidence>
<evidence type="ECO:0000256" key="3">
    <source>
        <dbReference type="ARBA" id="ARBA00022679"/>
    </source>
</evidence>
<dbReference type="GO" id="GO:0016757">
    <property type="term" value="F:glycosyltransferase activity"/>
    <property type="evidence" value="ECO:0007669"/>
    <property type="project" value="UniProtKB-KW"/>
</dbReference>
<keyword evidence="10" id="KW-1185">Reference proteome</keyword>
<keyword evidence="3 9" id="KW-0808">Transferase</keyword>
<gene>
    <name evidence="9" type="ORF">C6570_05325</name>
</gene>
<keyword evidence="4 7" id="KW-0812">Transmembrane</keyword>
<evidence type="ECO:0000256" key="1">
    <source>
        <dbReference type="ARBA" id="ARBA00004141"/>
    </source>
</evidence>
<feature type="transmembrane region" description="Helical" evidence="7">
    <location>
        <begin position="236"/>
        <end position="257"/>
    </location>
</feature>
<sequence length="331" mass="35701">MNERAQAVPRISCVMPAFNEAATLPRVVPQVLAALAQLSPHVELIVVNDGSRDATAAVAAELCAAHPQLVLIDLSRNFGKEAALSAGLDSARGDIVFLMDADGQHPTALLAEMLAGWRQGYDVVYTVRRTRSDQSALQRRLTGVFYGLLNWHARVKVPRNAGDFRLLDARVVQALRLMPERHRFMKGLYAWVGFRSLALDYEPLPRLAGETRFGLVGAFSLGTTGLFAFSATPLRLMGMTGVLLSLAALLYGLWVVFEYAFLGISVPGYATIVAGMMLLAGVQLMAIGLLSEYVARIYDEVKQRPLYLVAGRAGQGLAGDGAAPSADTPTL</sequence>
<evidence type="ECO:0000256" key="2">
    <source>
        <dbReference type="ARBA" id="ARBA00022676"/>
    </source>
</evidence>
<keyword evidence="5 7" id="KW-1133">Transmembrane helix</keyword>
<dbReference type="InterPro" id="IPR029044">
    <property type="entry name" value="Nucleotide-diphossugar_trans"/>
</dbReference>
<proteinExistence type="predicted"/>
<dbReference type="Gene3D" id="3.90.550.10">
    <property type="entry name" value="Spore Coat Polysaccharide Biosynthesis Protein SpsA, Chain A"/>
    <property type="match status" value="1"/>
</dbReference>
<name>A0A2S0MCY2_9BURK</name>
<feature type="transmembrane region" description="Helical" evidence="7">
    <location>
        <begin position="213"/>
        <end position="229"/>
    </location>
</feature>
<dbReference type="KEGG" id="otk:C6570_05325"/>
<reference evidence="9 10" key="1">
    <citation type="submission" date="2018-03" db="EMBL/GenBank/DDBJ databases">
        <title>Genome sequencing of Ottowia sp.</title>
        <authorList>
            <person name="Kim S.-J."/>
            <person name="Heo J."/>
            <person name="Kwon S.-W."/>
        </authorList>
    </citation>
    <scope>NUCLEOTIDE SEQUENCE [LARGE SCALE GENOMIC DNA]</scope>
    <source>
        <strain evidence="9 10">KADR8-3</strain>
    </source>
</reference>
<evidence type="ECO:0000313" key="9">
    <source>
        <dbReference type="EMBL" id="AVO33744.1"/>
    </source>
</evidence>
<dbReference type="OrthoDB" id="9811884at2"/>
<accession>A0A2S0MCY2</accession>
<dbReference type="InterPro" id="IPR050256">
    <property type="entry name" value="Glycosyltransferase_2"/>
</dbReference>
<dbReference type="InterPro" id="IPR001173">
    <property type="entry name" value="Glyco_trans_2-like"/>
</dbReference>
<keyword evidence="6 7" id="KW-0472">Membrane</keyword>
<dbReference type="EMBL" id="CP027666">
    <property type="protein sequence ID" value="AVO33744.1"/>
    <property type="molecule type" value="Genomic_DNA"/>
</dbReference>